<keyword evidence="3" id="KW-1133">Transmembrane helix</keyword>
<feature type="compositionally biased region" description="Basic and acidic residues" evidence="2">
    <location>
        <begin position="389"/>
        <end position="407"/>
    </location>
</feature>
<comment type="caution">
    <text evidence="4">The sequence shown here is derived from an EMBL/GenBank/DDBJ whole genome shotgun (WGS) entry which is preliminary data.</text>
</comment>
<evidence type="ECO:0000256" key="1">
    <source>
        <dbReference type="SAM" id="Coils"/>
    </source>
</evidence>
<evidence type="ECO:0008006" key="6">
    <source>
        <dbReference type="Google" id="ProtNLM"/>
    </source>
</evidence>
<feature type="coiled-coil region" evidence="1">
    <location>
        <begin position="92"/>
        <end position="136"/>
    </location>
</feature>
<sequence length="568" mass="65239">MISSVSFLVVASAAVFTITMIRIKCPMIRKHPENNDSNIDSEEAEQNLKKTKMDKRRDKLEVKLLEMYCLKQQHMDEGDHLRQILKSKFLEIDMLNATKVALQFDKERLKEKINQNQLAENQLDSARASLKAIQGQECVESAKLKGQLLMLKEQLSEFGIDEKRESLELKEKLIATKNVELELEAMEWNRKKKELQLDMRELGVKLVAAQTSIMSFPRFSESHIIGELEAERRRLRHSNEVFLDNIEKLQMNRFDMVQELVYQRWLNACLKFEIHESQTPQNQNRNMLSFESQEASSIFSVESDETTGTTATSYSSSQTSAWRRYNIAQKLRNWGRIKKRPDQRGLIRRFSMSSVLSSGPTRAKNVVTNSPDADNIKRLRRVSFSDSVRPSKMEVQDTRRSMSKEGNTKAMTGNTAIRKGILRRFSMSSVPSDASSTPVRNQVLDFSESSKLRRTKRVSLDDLLKQEPLAFCNVTKHMDDYSDHEEISSKIYTSGSDLDMKNIQEISSRSLYKKQDETGTQVASKSETLNAGLNETKYSDQLMDVATAAVIIVFFILLVFLFFSSICH</sequence>
<keyword evidence="1" id="KW-0175">Coiled coil</keyword>
<name>A0AAD8MU39_9APIA</name>
<gene>
    <name evidence="4" type="ORF">POM88_021753</name>
</gene>
<feature type="region of interest" description="Disordered" evidence="2">
    <location>
        <begin position="387"/>
        <end position="407"/>
    </location>
</feature>
<dbReference type="Proteomes" id="UP001237642">
    <property type="component" value="Unassembled WGS sequence"/>
</dbReference>
<reference evidence="4" key="2">
    <citation type="submission" date="2023-05" db="EMBL/GenBank/DDBJ databases">
        <authorList>
            <person name="Schelkunov M.I."/>
        </authorList>
    </citation>
    <scope>NUCLEOTIDE SEQUENCE</scope>
    <source>
        <strain evidence="4">Hsosn_3</strain>
        <tissue evidence="4">Leaf</tissue>
    </source>
</reference>
<feature type="transmembrane region" description="Helical" evidence="3">
    <location>
        <begin position="545"/>
        <end position="563"/>
    </location>
</feature>
<organism evidence="4 5">
    <name type="scientific">Heracleum sosnowskyi</name>
    <dbReference type="NCBI Taxonomy" id="360622"/>
    <lineage>
        <taxon>Eukaryota</taxon>
        <taxon>Viridiplantae</taxon>
        <taxon>Streptophyta</taxon>
        <taxon>Embryophyta</taxon>
        <taxon>Tracheophyta</taxon>
        <taxon>Spermatophyta</taxon>
        <taxon>Magnoliopsida</taxon>
        <taxon>eudicotyledons</taxon>
        <taxon>Gunneridae</taxon>
        <taxon>Pentapetalae</taxon>
        <taxon>asterids</taxon>
        <taxon>campanulids</taxon>
        <taxon>Apiales</taxon>
        <taxon>Apiaceae</taxon>
        <taxon>Apioideae</taxon>
        <taxon>apioid superclade</taxon>
        <taxon>Tordylieae</taxon>
        <taxon>Tordyliinae</taxon>
        <taxon>Heracleum</taxon>
    </lineage>
</organism>
<reference evidence="4" key="1">
    <citation type="submission" date="2023-02" db="EMBL/GenBank/DDBJ databases">
        <title>Genome of toxic invasive species Heracleum sosnowskyi carries increased number of genes despite the absence of recent whole-genome duplications.</title>
        <authorList>
            <person name="Schelkunov M."/>
            <person name="Shtratnikova V."/>
            <person name="Makarenko M."/>
            <person name="Klepikova A."/>
            <person name="Omelchenko D."/>
            <person name="Novikova G."/>
            <person name="Obukhova E."/>
            <person name="Bogdanov V."/>
            <person name="Penin A."/>
            <person name="Logacheva M."/>
        </authorList>
    </citation>
    <scope>NUCLEOTIDE SEQUENCE</scope>
    <source>
        <strain evidence="4">Hsosn_3</strain>
        <tissue evidence="4">Leaf</tissue>
    </source>
</reference>
<keyword evidence="3" id="KW-0812">Transmembrane</keyword>
<dbReference type="AlphaFoldDB" id="A0AAD8MU39"/>
<protein>
    <recommendedName>
        <fullName evidence="6">Protein CHUP1, chloroplastic</fullName>
    </recommendedName>
</protein>
<keyword evidence="3" id="KW-0472">Membrane</keyword>
<accession>A0AAD8MU39</accession>
<proteinExistence type="predicted"/>
<evidence type="ECO:0000313" key="4">
    <source>
        <dbReference type="EMBL" id="KAK1384018.1"/>
    </source>
</evidence>
<evidence type="ECO:0000256" key="3">
    <source>
        <dbReference type="SAM" id="Phobius"/>
    </source>
</evidence>
<evidence type="ECO:0000256" key="2">
    <source>
        <dbReference type="SAM" id="MobiDB-lite"/>
    </source>
</evidence>
<feature type="region of interest" description="Disordered" evidence="2">
    <location>
        <begin position="31"/>
        <end position="52"/>
    </location>
</feature>
<dbReference type="EMBL" id="JAUIZM010000005">
    <property type="protein sequence ID" value="KAK1384018.1"/>
    <property type="molecule type" value="Genomic_DNA"/>
</dbReference>
<evidence type="ECO:0000313" key="5">
    <source>
        <dbReference type="Proteomes" id="UP001237642"/>
    </source>
</evidence>
<keyword evidence="5" id="KW-1185">Reference proteome</keyword>